<organism evidence="2 3">
    <name type="scientific">Daphnia magna</name>
    <dbReference type="NCBI Taxonomy" id="35525"/>
    <lineage>
        <taxon>Eukaryota</taxon>
        <taxon>Metazoa</taxon>
        <taxon>Ecdysozoa</taxon>
        <taxon>Arthropoda</taxon>
        <taxon>Crustacea</taxon>
        <taxon>Branchiopoda</taxon>
        <taxon>Diplostraca</taxon>
        <taxon>Cladocera</taxon>
        <taxon>Anomopoda</taxon>
        <taxon>Daphniidae</taxon>
        <taxon>Daphnia</taxon>
    </lineage>
</organism>
<dbReference type="Proteomes" id="UP001234178">
    <property type="component" value="Unassembled WGS sequence"/>
</dbReference>
<evidence type="ECO:0000256" key="1">
    <source>
        <dbReference type="SAM" id="MobiDB-lite"/>
    </source>
</evidence>
<dbReference type="EMBL" id="JAOYFB010000039">
    <property type="protein sequence ID" value="KAK4028782.1"/>
    <property type="molecule type" value="Genomic_DNA"/>
</dbReference>
<evidence type="ECO:0000313" key="3">
    <source>
        <dbReference type="Proteomes" id="UP001234178"/>
    </source>
</evidence>
<keyword evidence="3" id="KW-1185">Reference proteome</keyword>
<name>A0ABR0AUH1_9CRUS</name>
<evidence type="ECO:0008006" key="4">
    <source>
        <dbReference type="Google" id="ProtNLM"/>
    </source>
</evidence>
<comment type="caution">
    <text evidence="2">The sequence shown here is derived from an EMBL/GenBank/DDBJ whole genome shotgun (WGS) entry which is preliminary data.</text>
</comment>
<evidence type="ECO:0000313" key="2">
    <source>
        <dbReference type="EMBL" id="KAK4028782.1"/>
    </source>
</evidence>
<gene>
    <name evidence="2" type="ORF">OUZ56_021800</name>
</gene>
<proteinExistence type="predicted"/>
<sequence>MINGLPPAEAKGLRYVFVPVYESSFQLQCPRLDESMGHTLKCLKSSSSSVADLVEKTWLSTCYKIFDIAHPLIQLWGLLPPDDILNQYVESALRHWGVVFSEIEHPTPDHPRFHQSAIGPVSFLHSCNWPPLWSPLPQSSVKRSGRRESKIAKIGRNGGSHRRLTRYSFRGSRGAQQQTSYGSQQLYTSSAFFQPARGSGNSQRSGTNAIQQNCRMSFEMESACDDAVSEHFKMEGVESLKQLICQDDWMVKLDLKDAYLAVPVRKEHQLFWCIPYMAGPLLSI</sequence>
<protein>
    <recommendedName>
        <fullName evidence="4">Reverse transcriptase domain-containing protein</fullName>
    </recommendedName>
</protein>
<reference evidence="2 3" key="1">
    <citation type="journal article" date="2023" name="Nucleic Acids Res.">
        <title>The hologenome of Daphnia magna reveals possible DNA methylation and microbiome-mediated evolution of the host genome.</title>
        <authorList>
            <person name="Chaturvedi A."/>
            <person name="Li X."/>
            <person name="Dhandapani V."/>
            <person name="Marshall H."/>
            <person name="Kissane S."/>
            <person name="Cuenca-Cambronero M."/>
            <person name="Asole G."/>
            <person name="Calvet F."/>
            <person name="Ruiz-Romero M."/>
            <person name="Marangio P."/>
            <person name="Guigo R."/>
            <person name="Rago D."/>
            <person name="Mirbahai L."/>
            <person name="Eastwood N."/>
            <person name="Colbourne J.K."/>
            <person name="Zhou J."/>
            <person name="Mallon E."/>
            <person name="Orsini L."/>
        </authorList>
    </citation>
    <scope>NUCLEOTIDE SEQUENCE [LARGE SCALE GENOMIC DNA]</scope>
    <source>
        <strain evidence="2">LRV0_1</strain>
    </source>
</reference>
<accession>A0ABR0AUH1</accession>
<feature type="region of interest" description="Disordered" evidence="1">
    <location>
        <begin position="137"/>
        <end position="182"/>
    </location>
</feature>